<dbReference type="EMBL" id="NEVK01000006">
    <property type="protein sequence ID" value="OZI17855.1"/>
    <property type="molecule type" value="Genomic_DNA"/>
</dbReference>
<dbReference type="InterPro" id="IPR000524">
    <property type="entry name" value="Tscrpt_reg_HTH_GntR"/>
</dbReference>
<evidence type="ECO:0000259" key="5">
    <source>
        <dbReference type="PROSITE" id="PS50949"/>
    </source>
</evidence>
<dbReference type="Pfam" id="PF00392">
    <property type="entry name" value="GntR"/>
    <property type="match status" value="1"/>
</dbReference>
<dbReference type="SUPFAM" id="SSF46785">
    <property type="entry name" value="Winged helix' DNA-binding domain"/>
    <property type="match status" value="1"/>
</dbReference>
<gene>
    <name evidence="6" type="ORF">CAL19_12225</name>
</gene>
<dbReference type="AlphaFoldDB" id="A0A261QYK2"/>
<dbReference type="InterPro" id="IPR011711">
    <property type="entry name" value="GntR_C"/>
</dbReference>
<keyword evidence="7" id="KW-1185">Reference proteome</keyword>
<dbReference type="PANTHER" id="PTHR43537">
    <property type="entry name" value="TRANSCRIPTIONAL REGULATOR, GNTR FAMILY"/>
    <property type="match status" value="1"/>
</dbReference>
<evidence type="ECO:0000256" key="3">
    <source>
        <dbReference type="ARBA" id="ARBA00023163"/>
    </source>
</evidence>
<keyword evidence="3" id="KW-0804">Transcription</keyword>
<dbReference type="Gene3D" id="1.20.120.530">
    <property type="entry name" value="GntR ligand-binding domain-like"/>
    <property type="match status" value="1"/>
</dbReference>
<dbReference type="SUPFAM" id="SSF48008">
    <property type="entry name" value="GntR ligand-binding domain-like"/>
    <property type="match status" value="1"/>
</dbReference>
<dbReference type="InterPro" id="IPR036390">
    <property type="entry name" value="WH_DNA-bd_sf"/>
</dbReference>
<dbReference type="PANTHER" id="PTHR43537:SF45">
    <property type="entry name" value="GNTR FAMILY REGULATORY PROTEIN"/>
    <property type="match status" value="1"/>
</dbReference>
<name>A0A261QYK2_9BORD</name>
<evidence type="ECO:0000256" key="4">
    <source>
        <dbReference type="SAM" id="MobiDB-lite"/>
    </source>
</evidence>
<organism evidence="6 7">
    <name type="scientific">Bordetella genomosp. 7</name>
    <dbReference type="NCBI Taxonomy" id="1416805"/>
    <lineage>
        <taxon>Bacteria</taxon>
        <taxon>Pseudomonadati</taxon>
        <taxon>Pseudomonadota</taxon>
        <taxon>Betaproteobacteria</taxon>
        <taxon>Burkholderiales</taxon>
        <taxon>Alcaligenaceae</taxon>
        <taxon>Bordetella</taxon>
    </lineage>
</organism>
<evidence type="ECO:0000256" key="2">
    <source>
        <dbReference type="ARBA" id="ARBA00023125"/>
    </source>
</evidence>
<dbReference type="GO" id="GO:0003700">
    <property type="term" value="F:DNA-binding transcription factor activity"/>
    <property type="evidence" value="ECO:0007669"/>
    <property type="project" value="InterPro"/>
</dbReference>
<comment type="caution">
    <text evidence="6">The sequence shown here is derived from an EMBL/GenBank/DDBJ whole genome shotgun (WGS) entry which is preliminary data.</text>
</comment>
<dbReference type="RefSeq" id="WP_094796907.1">
    <property type="nucleotide sequence ID" value="NZ_NEVK01000006.1"/>
</dbReference>
<feature type="compositionally biased region" description="Low complexity" evidence="4">
    <location>
        <begin position="8"/>
        <end position="19"/>
    </location>
</feature>
<dbReference type="InterPro" id="IPR008920">
    <property type="entry name" value="TF_FadR/GntR_C"/>
</dbReference>
<dbReference type="GO" id="GO:0003677">
    <property type="term" value="F:DNA binding"/>
    <property type="evidence" value="ECO:0007669"/>
    <property type="project" value="UniProtKB-KW"/>
</dbReference>
<feature type="region of interest" description="Disordered" evidence="4">
    <location>
        <begin position="1"/>
        <end position="21"/>
    </location>
</feature>
<dbReference type="Gene3D" id="1.10.10.10">
    <property type="entry name" value="Winged helix-like DNA-binding domain superfamily/Winged helix DNA-binding domain"/>
    <property type="match status" value="1"/>
</dbReference>
<reference evidence="7" key="1">
    <citation type="submission" date="2017-05" db="EMBL/GenBank/DDBJ databases">
        <title>Complete and WGS of Bordetella genogroups.</title>
        <authorList>
            <person name="Spilker T."/>
            <person name="Lipuma J."/>
        </authorList>
    </citation>
    <scope>NUCLEOTIDE SEQUENCE [LARGE SCALE GENOMIC DNA]</scope>
    <source>
        <strain evidence="7">AU18089</strain>
    </source>
</reference>
<feature type="domain" description="HTH gntR-type" evidence="5">
    <location>
        <begin position="25"/>
        <end position="92"/>
    </location>
</feature>
<dbReference type="CDD" id="cd07377">
    <property type="entry name" value="WHTH_GntR"/>
    <property type="match status" value="1"/>
</dbReference>
<sequence>MTQAGKHALTASADEATAAPRKRTSLSSSAIYERIKNMAATYEFKPGERINEIELSKQLEVSRTPLREVLNQLMVEGFLERTANKGFTSRPLDAKQVFDLYEYRLGIETAIARLACRRATDAEIEALAAATQRDTSMPDDADSAQLLALDEDFHMGLARLTHNEEYVRALANINARIQYVRWIDMRNGRRPYTQAEHVGIIEALRARDEAALVNLLESHIGRRQDQITEVIKLGYSEIYTRNRA</sequence>
<keyword evidence="2" id="KW-0238">DNA-binding</keyword>
<dbReference type="InterPro" id="IPR036388">
    <property type="entry name" value="WH-like_DNA-bd_sf"/>
</dbReference>
<dbReference type="PROSITE" id="PS50949">
    <property type="entry name" value="HTH_GNTR"/>
    <property type="match status" value="1"/>
</dbReference>
<evidence type="ECO:0000313" key="7">
    <source>
        <dbReference type="Proteomes" id="UP000216947"/>
    </source>
</evidence>
<proteinExistence type="predicted"/>
<evidence type="ECO:0000313" key="6">
    <source>
        <dbReference type="EMBL" id="OZI17855.1"/>
    </source>
</evidence>
<accession>A0A261QYK2</accession>
<dbReference type="SMART" id="SM00345">
    <property type="entry name" value="HTH_GNTR"/>
    <property type="match status" value="1"/>
</dbReference>
<evidence type="ECO:0000256" key="1">
    <source>
        <dbReference type="ARBA" id="ARBA00023015"/>
    </source>
</evidence>
<keyword evidence="1" id="KW-0805">Transcription regulation</keyword>
<protein>
    <submittedName>
        <fullName evidence="6">GntR family transcriptional regulator</fullName>
    </submittedName>
</protein>
<dbReference type="Proteomes" id="UP000216947">
    <property type="component" value="Unassembled WGS sequence"/>
</dbReference>
<dbReference type="SMART" id="SM00895">
    <property type="entry name" value="FCD"/>
    <property type="match status" value="1"/>
</dbReference>
<dbReference type="Pfam" id="PF07729">
    <property type="entry name" value="FCD"/>
    <property type="match status" value="1"/>
</dbReference>